<proteinExistence type="predicted"/>
<feature type="compositionally biased region" description="Basic and acidic residues" evidence="1">
    <location>
        <begin position="107"/>
        <end position="281"/>
    </location>
</feature>
<feature type="compositionally biased region" description="Pro residues" evidence="1">
    <location>
        <begin position="325"/>
        <end position="335"/>
    </location>
</feature>
<dbReference type="Pfam" id="PF26118">
    <property type="entry name" value="DUF8035"/>
    <property type="match status" value="1"/>
</dbReference>
<evidence type="ECO:0000256" key="1">
    <source>
        <dbReference type="SAM" id="MobiDB-lite"/>
    </source>
</evidence>
<feature type="region of interest" description="Disordered" evidence="1">
    <location>
        <begin position="16"/>
        <end position="356"/>
    </location>
</feature>
<evidence type="ECO:0000259" key="2">
    <source>
        <dbReference type="Pfam" id="PF26118"/>
    </source>
</evidence>
<organism evidence="3 4">
    <name type="scientific">Periconia digitata</name>
    <dbReference type="NCBI Taxonomy" id="1303443"/>
    <lineage>
        <taxon>Eukaryota</taxon>
        <taxon>Fungi</taxon>
        <taxon>Dikarya</taxon>
        <taxon>Ascomycota</taxon>
        <taxon>Pezizomycotina</taxon>
        <taxon>Dothideomycetes</taxon>
        <taxon>Pleosporomycetidae</taxon>
        <taxon>Pleosporales</taxon>
        <taxon>Massarineae</taxon>
        <taxon>Periconiaceae</taxon>
        <taxon>Periconia</taxon>
    </lineage>
</organism>
<accession>A0A9W4UQI3</accession>
<feature type="compositionally biased region" description="Basic and acidic residues" evidence="1">
    <location>
        <begin position="65"/>
        <end position="74"/>
    </location>
</feature>
<sequence length="582" mass="69020">MSRRYPTAELYEERQRDFYRNGNRSDRNYDDLDAELRRGGDPRRSAPDFFRDDFDRQSNAGQMVLRDRRDDDAFSRAPSSRRGREVEEDQIVIRGGRAPPPPASSVREVEREDISIRRGADDRRRPREAEREEMDISIRRREQSRPRGPDLREVEREDIVFRRGDGPPRPRTRETEVEREDIRFRERHSPPRHRDADREEVIFRHEHREDNRNGRERDVHKDSLVIRGGREKSLPPPRSRGDLVAREREEFVVRRRDPSPPRREREIVKDEIIIRRKEERSPTPPPAPLPPPPPPPEPEVRPPIIQEIITHHRHIDHGVERARSPTPPPPPPSPPRNESLEISIRRNESRTPGRDFEEDIIYERETIERKGRDDVSRRGRSLSAPRRARTMPAESDFDQEADYYNRKAMERAYPGEGWNGATKDWAIVDVPPGTNRVRMDGIGGGGQEITWQRYNGVRRSKFISGDEEIATDFGGPGPVKPKTKDMWTEITKDLVIREAIDSMGYNCEETDDFFYVMEYLKYEDVLQLVEISDDIRRRRKSRIRQIEYEREEIRERRPPPSSWDERYYEHEVSVDRHRSRYR</sequence>
<dbReference type="Proteomes" id="UP001152607">
    <property type="component" value="Unassembled WGS sequence"/>
</dbReference>
<protein>
    <recommendedName>
        <fullName evidence="2">DUF8035 domain-containing protein</fullName>
    </recommendedName>
</protein>
<feature type="compositionally biased region" description="Basic and acidic residues" evidence="1">
    <location>
        <begin position="343"/>
        <end position="356"/>
    </location>
</feature>
<comment type="caution">
    <text evidence="3">The sequence shown here is derived from an EMBL/GenBank/DDBJ whole genome shotgun (WGS) entry which is preliminary data.</text>
</comment>
<feature type="compositionally biased region" description="Basic and acidic residues" evidence="1">
    <location>
        <begin position="16"/>
        <end position="56"/>
    </location>
</feature>
<dbReference type="AlphaFoldDB" id="A0A9W4UQI3"/>
<keyword evidence="4" id="KW-1185">Reference proteome</keyword>
<dbReference type="InterPro" id="IPR058348">
    <property type="entry name" value="DUF8035"/>
</dbReference>
<evidence type="ECO:0000313" key="3">
    <source>
        <dbReference type="EMBL" id="CAI6341123.1"/>
    </source>
</evidence>
<evidence type="ECO:0000313" key="4">
    <source>
        <dbReference type="Proteomes" id="UP001152607"/>
    </source>
</evidence>
<name>A0A9W4UQI3_9PLEO</name>
<reference evidence="3" key="1">
    <citation type="submission" date="2023-01" db="EMBL/GenBank/DDBJ databases">
        <authorList>
            <person name="Van Ghelder C."/>
            <person name="Rancurel C."/>
        </authorList>
    </citation>
    <scope>NUCLEOTIDE SEQUENCE</scope>
    <source>
        <strain evidence="3">CNCM I-4278</strain>
    </source>
</reference>
<gene>
    <name evidence="3" type="ORF">PDIGIT_LOCUS14314</name>
</gene>
<feature type="region of interest" description="Disordered" evidence="1">
    <location>
        <begin position="370"/>
        <end position="395"/>
    </location>
</feature>
<dbReference type="OrthoDB" id="5410752at2759"/>
<feature type="compositionally biased region" description="Pro residues" evidence="1">
    <location>
        <begin position="282"/>
        <end position="297"/>
    </location>
</feature>
<feature type="domain" description="DUF8035" evidence="2">
    <location>
        <begin position="484"/>
        <end position="538"/>
    </location>
</feature>
<dbReference type="EMBL" id="CAOQHR010000011">
    <property type="protein sequence ID" value="CAI6341123.1"/>
    <property type="molecule type" value="Genomic_DNA"/>
</dbReference>